<dbReference type="STRING" id="37916.MCHLDSM_05166"/>
<protein>
    <submittedName>
        <fullName evidence="1">Uncharacterized protein</fullName>
    </submittedName>
</protein>
<dbReference type="EMBL" id="JYNL01000064">
    <property type="protein sequence ID" value="KMO70278.1"/>
    <property type="molecule type" value="Genomic_DNA"/>
</dbReference>
<evidence type="ECO:0000313" key="2">
    <source>
        <dbReference type="Proteomes" id="UP000036513"/>
    </source>
</evidence>
<sequence length="214" mass="24192">MGLIFRLLELLVVLVPLIGVGYATYRGIVAARGQRDTELAPAPNPRPATSAQRRAITRTIEQHDRTDTRWLDYELDVAKVLDFPLMTDMRDPLTERFHRAKLRADFLRPADVGDLLEDRDAMRAYVEAVGEYVTAFDIAEAEAHRRRRAAFTADEQERLALAQRLLRVAADAGATVQERDRAYRLAQRELDGLIVLPERTRVALERGISGELGD</sequence>
<proteinExistence type="predicted"/>
<dbReference type="RefSeq" id="WP_048472323.1">
    <property type="nucleotide sequence ID" value="NZ_JYNL01000064.1"/>
</dbReference>
<dbReference type="Proteomes" id="UP000036513">
    <property type="component" value="Unassembled WGS sequence"/>
</dbReference>
<gene>
    <name evidence="1" type="ORF">MCHLDSM_05166</name>
</gene>
<evidence type="ECO:0000313" key="1">
    <source>
        <dbReference type="EMBL" id="KMO70278.1"/>
    </source>
</evidence>
<accession>A0A0J6VLC8</accession>
<dbReference type="PATRIC" id="fig|37916.4.peg.5172"/>
<reference evidence="1 2" key="1">
    <citation type="journal article" date="2015" name="Genome Biol. Evol.">
        <title>Characterization of Three Mycobacterium spp. with Potential Use in Bioremediation by Genome Sequencing and Comparative Genomics.</title>
        <authorList>
            <person name="Das S."/>
            <person name="Pettersson B.M."/>
            <person name="Behra P.R."/>
            <person name="Ramesh M."/>
            <person name="Dasgupta S."/>
            <person name="Bhattacharya A."/>
            <person name="Kirsebom L.A."/>
        </authorList>
    </citation>
    <scope>NUCLEOTIDE SEQUENCE [LARGE SCALE GENOMIC DNA]</scope>
    <source>
        <strain evidence="1 2">DSM 43826</strain>
    </source>
</reference>
<organism evidence="1 2">
    <name type="scientific">Mycolicibacterium chlorophenolicum</name>
    <dbReference type="NCBI Taxonomy" id="37916"/>
    <lineage>
        <taxon>Bacteria</taxon>
        <taxon>Bacillati</taxon>
        <taxon>Actinomycetota</taxon>
        <taxon>Actinomycetes</taxon>
        <taxon>Mycobacteriales</taxon>
        <taxon>Mycobacteriaceae</taxon>
        <taxon>Mycolicibacterium</taxon>
    </lineage>
</organism>
<name>A0A0J6VLC8_9MYCO</name>
<comment type="caution">
    <text evidence="1">The sequence shown here is derived from an EMBL/GenBank/DDBJ whole genome shotgun (WGS) entry which is preliminary data.</text>
</comment>
<dbReference type="AlphaFoldDB" id="A0A0J6VLC8"/>
<keyword evidence="2" id="KW-1185">Reference proteome</keyword>